<keyword evidence="7" id="KW-0238">DNA-binding</keyword>
<name>A0A8S2XLQ4_9BILA</name>
<dbReference type="SUPFAM" id="SSF57667">
    <property type="entry name" value="beta-beta-alpha zinc fingers"/>
    <property type="match status" value="1"/>
</dbReference>
<dbReference type="PROSITE" id="PS50157">
    <property type="entry name" value="ZINC_FINGER_C2H2_2"/>
    <property type="match status" value="1"/>
</dbReference>
<sequence length="43" mass="5150">EKPYSCPHCSYCSPDTFKLKRHLRVHTGKKKNIYFTLLIHFVI</sequence>
<accession>A0A8S2XLQ4</accession>
<organism evidence="13 14">
    <name type="scientific">Rotaria magnacalcarata</name>
    <dbReference type="NCBI Taxonomy" id="392030"/>
    <lineage>
        <taxon>Eukaryota</taxon>
        <taxon>Metazoa</taxon>
        <taxon>Spiralia</taxon>
        <taxon>Gnathifera</taxon>
        <taxon>Rotifera</taxon>
        <taxon>Eurotatoria</taxon>
        <taxon>Bdelloidea</taxon>
        <taxon>Philodinida</taxon>
        <taxon>Philodinidae</taxon>
        <taxon>Rotaria</taxon>
    </lineage>
</organism>
<evidence type="ECO:0000256" key="2">
    <source>
        <dbReference type="ARBA" id="ARBA00022723"/>
    </source>
</evidence>
<keyword evidence="9" id="KW-0539">Nucleus</keyword>
<feature type="non-terminal residue" evidence="13">
    <location>
        <position position="1"/>
    </location>
</feature>
<keyword evidence="4 10" id="KW-0863">Zinc-finger</keyword>
<keyword evidence="8" id="KW-0804">Transcription</keyword>
<keyword evidence="2" id="KW-0479">Metal-binding</keyword>
<evidence type="ECO:0000256" key="8">
    <source>
        <dbReference type="ARBA" id="ARBA00023163"/>
    </source>
</evidence>
<dbReference type="GO" id="GO:0003677">
    <property type="term" value="F:DNA binding"/>
    <property type="evidence" value="ECO:0007669"/>
    <property type="project" value="UniProtKB-KW"/>
</dbReference>
<evidence type="ECO:0000313" key="12">
    <source>
        <dbReference type="EMBL" id="CAF4375859.1"/>
    </source>
</evidence>
<gene>
    <name evidence="12" type="ORF">BYL167_LOCUS30520</name>
    <name evidence="13" type="ORF">GIL414_LOCUS35054</name>
</gene>
<keyword evidence="6" id="KW-0805">Transcription regulation</keyword>
<reference evidence="13" key="1">
    <citation type="submission" date="2021-02" db="EMBL/GenBank/DDBJ databases">
        <authorList>
            <person name="Nowell W R."/>
        </authorList>
    </citation>
    <scope>NUCLEOTIDE SEQUENCE</scope>
</reference>
<dbReference type="InterPro" id="IPR036236">
    <property type="entry name" value="Znf_C2H2_sf"/>
</dbReference>
<feature type="domain" description="C2H2-type" evidence="11">
    <location>
        <begin position="4"/>
        <end position="31"/>
    </location>
</feature>
<evidence type="ECO:0000259" key="11">
    <source>
        <dbReference type="PROSITE" id="PS50157"/>
    </source>
</evidence>
<proteinExistence type="predicted"/>
<evidence type="ECO:0000256" key="3">
    <source>
        <dbReference type="ARBA" id="ARBA00022737"/>
    </source>
</evidence>
<dbReference type="Proteomes" id="UP000681720">
    <property type="component" value="Unassembled WGS sequence"/>
</dbReference>
<dbReference type="Gene3D" id="3.30.160.60">
    <property type="entry name" value="Classic Zinc Finger"/>
    <property type="match status" value="1"/>
</dbReference>
<keyword evidence="3" id="KW-0677">Repeat</keyword>
<evidence type="ECO:0000313" key="13">
    <source>
        <dbReference type="EMBL" id="CAF4508073.1"/>
    </source>
</evidence>
<dbReference type="GO" id="GO:0005634">
    <property type="term" value="C:nucleus"/>
    <property type="evidence" value="ECO:0007669"/>
    <property type="project" value="UniProtKB-SubCell"/>
</dbReference>
<dbReference type="InterPro" id="IPR013087">
    <property type="entry name" value="Znf_C2H2_type"/>
</dbReference>
<dbReference type="Proteomes" id="UP000681967">
    <property type="component" value="Unassembled WGS sequence"/>
</dbReference>
<evidence type="ECO:0000313" key="14">
    <source>
        <dbReference type="Proteomes" id="UP000681720"/>
    </source>
</evidence>
<dbReference type="GO" id="GO:0008270">
    <property type="term" value="F:zinc ion binding"/>
    <property type="evidence" value="ECO:0007669"/>
    <property type="project" value="UniProtKB-KW"/>
</dbReference>
<protein>
    <recommendedName>
        <fullName evidence="11">C2H2-type domain-containing protein</fullName>
    </recommendedName>
</protein>
<evidence type="ECO:0000256" key="6">
    <source>
        <dbReference type="ARBA" id="ARBA00023015"/>
    </source>
</evidence>
<dbReference type="EMBL" id="CAJOBH010050303">
    <property type="protein sequence ID" value="CAF4375859.1"/>
    <property type="molecule type" value="Genomic_DNA"/>
</dbReference>
<evidence type="ECO:0000256" key="10">
    <source>
        <dbReference type="PROSITE-ProRule" id="PRU00042"/>
    </source>
</evidence>
<comment type="subcellular location">
    <subcellularLocation>
        <location evidence="1">Nucleus</location>
    </subcellularLocation>
</comment>
<dbReference type="AlphaFoldDB" id="A0A8S2XLQ4"/>
<keyword evidence="5" id="KW-0862">Zinc</keyword>
<evidence type="ECO:0000256" key="7">
    <source>
        <dbReference type="ARBA" id="ARBA00023125"/>
    </source>
</evidence>
<evidence type="ECO:0000256" key="4">
    <source>
        <dbReference type="ARBA" id="ARBA00022771"/>
    </source>
</evidence>
<comment type="caution">
    <text evidence="13">The sequence shown here is derived from an EMBL/GenBank/DDBJ whole genome shotgun (WGS) entry which is preliminary data.</text>
</comment>
<dbReference type="FunFam" id="3.30.160.60:FF:000255">
    <property type="entry name" value="Zinc finger and AT-hook domain containing"/>
    <property type="match status" value="1"/>
</dbReference>
<evidence type="ECO:0000256" key="1">
    <source>
        <dbReference type="ARBA" id="ARBA00004123"/>
    </source>
</evidence>
<evidence type="ECO:0000256" key="5">
    <source>
        <dbReference type="ARBA" id="ARBA00022833"/>
    </source>
</evidence>
<evidence type="ECO:0000256" key="9">
    <source>
        <dbReference type="ARBA" id="ARBA00023242"/>
    </source>
</evidence>
<dbReference type="EMBL" id="CAJOBJ010082715">
    <property type="protein sequence ID" value="CAF4508073.1"/>
    <property type="molecule type" value="Genomic_DNA"/>
</dbReference>